<feature type="non-terminal residue" evidence="5">
    <location>
        <position position="1"/>
    </location>
</feature>
<keyword evidence="2" id="KW-0547">Nucleotide-binding</keyword>
<protein>
    <recommendedName>
        <fullName evidence="4">Aminoacyl-tRNA synthetase class II (D/K/N) domain-containing protein</fullName>
    </recommendedName>
</protein>
<evidence type="ECO:0000256" key="1">
    <source>
        <dbReference type="ARBA" id="ARBA00022598"/>
    </source>
</evidence>
<feature type="domain" description="Aminoacyl-tRNA synthetase class II (D/K/N)" evidence="4">
    <location>
        <begin position="5"/>
        <end position="35"/>
    </location>
</feature>
<dbReference type="GO" id="GO:0005524">
    <property type="term" value="F:ATP binding"/>
    <property type="evidence" value="ECO:0007669"/>
    <property type="project" value="InterPro"/>
</dbReference>
<accession>X1CXE8</accession>
<evidence type="ECO:0000313" key="5">
    <source>
        <dbReference type="EMBL" id="GAH12492.1"/>
    </source>
</evidence>
<organism evidence="5">
    <name type="scientific">marine sediment metagenome</name>
    <dbReference type="NCBI Taxonomy" id="412755"/>
    <lineage>
        <taxon>unclassified sequences</taxon>
        <taxon>metagenomes</taxon>
        <taxon>ecological metagenomes</taxon>
    </lineage>
</organism>
<dbReference type="GO" id="GO:0004812">
    <property type="term" value="F:aminoacyl-tRNA ligase activity"/>
    <property type="evidence" value="ECO:0007669"/>
    <property type="project" value="InterPro"/>
</dbReference>
<gene>
    <name evidence="5" type="ORF">S01H4_56259</name>
</gene>
<name>X1CXE8_9ZZZZ</name>
<dbReference type="InterPro" id="IPR045864">
    <property type="entry name" value="aa-tRNA-synth_II/BPL/LPL"/>
</dbReference>
<evidence type="ECO:0000256" key="2">
    <source>
        <dbReference type="ARBA" id="ARBA00022741"/>
    </source>
</evidence>
<reference evidence="5" key="1">
    <citation type="journal article" date="2014" name="Front. Microbiol.">
        <title>High frequency of phylogenetically diverse reductive dehalogenase-homologous genes in deep subseafloor sedimentary metagenomes.</title>
        <authorList>
            <person name="Kawai M."/>
            <person name="Futagami T."/>
            <person name="Toyoda A."/>
            <person name="Takaki Y."/>
            <person name="Nishi S."/>
            <person name="Hori S."/>
            <person name="Arai W."/>
            <person name="Tsubouchi T."/>
            <person name="Morono Y."/>
            <person name="Uchiyama I."/>
            <person name="Ito T."/>
            <person name="Fujiyama A."/>
            <person name="Inagaki F."/>
            <person name="Takami H."/>
        </authorList>
    </citation>
    <scope>NUCLEOTIDE SEQUENCE</scope>
    <source>
        <strain evidence="5">Expedition CK06-06</strain>
    </source>
</reference>
<dbReference type="EMBL" id="BART01032582">
    <property type="protein sequence ID" value="GAH12492.1"/>
    <property type="molecule type" value="Genomic_DNA"/>
</dbReference>
<sequence>ALNDLPEAAGNALGIDRLTMLFTDSRQIDEVVTFTPEEL</sequence>
<keyword evidence="1" id="KW-0436">Ligase</keyword>
<comment type="caution">
    <text evidence="5">The sequence shown here is derived from an EMBL/GenBank/DDBJ whole genome shotgun (WGS) entry which is preliminary data.</text>
</comment>
<evidence type="ECO:0000259" key="4">
    <source>
        <dbReference type="Pfam" id="PF00152"/>
    </source>
</evidence>
<dbReference type="SUPFAM" id="SSF55681">
    <property type="entry name" value="Class II aaRS and biotin synthetases"/>
    <property type="match status" value="1"/>
</dbReference>
<dbReference type="Pfam" id="PF00152">
    <property type="entry name" value="tRNA-synt_2"/>
    <property type="match status" value="1"/>
</dbReference>
<dbReference type="InterPro" id="IPR004364">
    <property type="entry name" value="Aa-tRNA-synt_II"/>
</dbReference>
<dbReference type="AlphaFoldDB" id="X1CXE8"/>
<dbReference type="Gene3D" id="3.30.930.10">
    <property type="entry name" value="Bira Bifunctional Protein, Domain 2"/>
    <property type="match status" value="1"/>
</dbReference>
<evidence type="ECO:0000256" key="3">
    <source>
        <dbReference type="ARBA" id="ARBA00022840"/>
    </source>
</evidence>
<proteinExistence type="predicted"/>
<dbReference type="GO" id="GO:0006418">
    <property type="term" value="P:tRNA aminoacylation for protein translation"/>
    <property type="evidence" value="ECO:0007669"/>
    <property type="project" value="InterPro"/>
</dbReference>
<keyword evidence="3" id="KW-0067">ATP-binding</keyword>